<keyword evidence="1" id="KW-1133">Transmembrane helix</keyword>
<gene>
    <name evidence="2" type="ORF">EUBVEN_01401</name>
</gene>
<organism evidence="2 3">
    <name type="scientific">Eubacterium ventriosum ATCC 27560</name>
    <dbReference type="NCBI Taxonomy" id="411463"/>
    <lineage>
        <taxon>Bacteria</taxon>
        <taxon>Bacillati</taxon>
        <taxon>Bacillota</taxon>
        <taxon>Clostridia</taxon>
        <taxon>Eubacteriales</taxon>
        <taxon>Eubacteriaceae</taxon>
        <taxon>Eubacterium</taxon>
    </lineage>
</organism>
<dbReference type="HOGENOM" id="CLU_3381944_0_0_9"/>
<evidence type="ECO:0000313" key="2">
    <source>
        <dbReference type="EMBL" id="EDM51493.1"/>
    </source>
</evidence>
<dbReference type="Proteomes" id="UP000006000">
    <property type="component" value="Unassembled WGS sequence"/>
</dbReference>
<accession>A5Z6R9</accession>
<proteinExistence type="predicted"/>
<comment type="caution">
    <text evidence="2">The sequence shown here is derived from an EMBL/GenBank/DDBJ whole genome shotgun (WGS) entry which is preliminary data.</text>
</comment>
<evidence type="ECO:0000313" key="3">
    <source>
        <dbReference type="Proteomes" id="UP000006000"/>
    </source>
</evidence>
<keyword evidence="1" id="KW-0812">Transmembrane</keyword>
<reference evidence="2 3" key="2">
    <citation type="submission" date="2007-04" db="EMBL/GenBank/DDBJ databases">
        <title>Draft genome sequence of Eubacterium ventriosum (ATCC 27560).</title>
        <authorList>
            <person name="Sudarsanam P."/>
            <person name="Ley R."/>
            <person name="Guruge J."/>
            <person name="Turnbaugh P.J."/>
            <person name="Mahowald M."/>
            <person name="Liep D."/>
            <person name="Gordon J."/>
        </authorList>
    </citation>
    <scope>NUCLEOTIDE SEQUENCE [LARGE SCALE GENOMIC DNA]</scope>
    <source>
        <strain evidence="2 3">ATCC 27560</strain>
    </source>
</reference>
<keyword evidence="1" id="KW-0472">Membrane</keyword>
<protein>
    <submittedName>
        <fullName evidence="2">Uncharacterized protein</fullName>
    </submittedName>
</protein>
<sequence>MFLYCFLFFIFGDIISNTAGLICIFVNLALHIH</sequence>
<dbReference type="AlphaFoldDB" id="A5Z6R9"/>
<name>A5Z6R9_9FIRM</name>
<reference evidence="2 3" key="1">
    <citation type="submission" date="2007-03" db="EMBL/GenBank/DDBJ databases">
        <authorList>
            <person name="Fulton L."/>
            <person name="Clifton S."/>
            <person name="Fulton B."/>
            <person name="Xu J."/>
            <person name="Minx P."/>
            <person name="Pepin K.H."/>
            <person name="Johnson M."/>
            <person name="Thiruvilangam P."/>
            <person name="Bhonagiri V."/>
            <person name="Nash W.E."/>
            <person name="Mardis E.R."/>
            <person name="Wilson R.K."/>
        </authorList>
    </citation>
    <scope>NUCLEOTIDE SEQUENCE [LARGE SCALE GENOMIC DNA]</scope>
    <source>
        <strain evidence="2 3">ATCC 27560</strain>
    </source>
</reference>
<feature type="transmembrane region" description="Helical" evidence="1">
    <location>
        <begin position="6"/>
        <end position="30"/>
    </location>
</feature>
<evidence type="ECO:0000256" key="1">
    <source>
        <dbReference type="SAM" id="Phobius"/>
    </source>
</evidence>
<dbReference type="EMBL" id="AAVL02000033">
    <property type="protein sequence ID" value="EDM51493.1"/>
    <property type="molecule type" value="Genomic_DNA"/>
</dbReference>
<dbReference type="STRING" id="411463.EUBVEN_01401"/>